<sequence>MSEKFYEMMIEQMNQSQNPQAVRSGTDDAADTTPEKSGR</sequence>
<reference evidence="2 3" key="1">
    <citation type="journal article" date="2008" name="J. Bacteriol.">
        <title>The genome of Heliobacterium modesticaldum, a phototrophic representative of the Firmicutes containing the simplest photosynthetic apparatus.</title>
        <authorList>
            <person name="Sattley W.M."/>
            <person name="Madigan M.T."/>
            <person name="Swingley W.D."/>
            <person name="Cheung P.C."/>
            <person name="Clocksin K.M."/>
            <person name="Conrad A.L."/>
            <person name="Dejesa L.C."/>
            <person name="Honchak B.M."/>
            <person name="Jung D.O."/>
            <person name="Karbach L.E."/>
            <person name="Kurdoglu A."/>
            <person name="Lahiri S."/>
            <person name="Mastrian S.D."/>
            <person name="Page L.E."/>
            <person name="Taylor H.L."/>
            <person name="Wang Z.T."/>
            <person name="Raymond J."/>
            <person name="Chen M."/>
            <person name="Blankenship R.E."/>
            <person name="Touchman J.W."/>
        </authorList>
    </citation>
    <scope>NUCLEOTIDE SEQUENCE [LARGE SCALE GENOMIC DNA]</scope>
    <source>
        <strain evidence="3">ATCC 51547 / Ice1</strain>
    </source>
</reference>
<evidence type="ECO:0000313" key="2">
    <source>
        <dbReference type="EMBL" id="ABZ84437.1"/>
    </source>
</evidence>
<feature type="region of interest" description="Disordered" evidence="1">
    <location>
        <begin position="13"/>
        <end position="39"/>
    </location>
</feature>
<evidence type="ECO:0000313" key="3">
    <source>
        <dbReference type="Proteomes" id="UP000008550"/>
    </source>
</evidence>
<proteinExistence type="predicted"/>
<feature type="compositionally biased region" description="Polar residues" evidence="1">
    <location>
        <begin position="13"/>
        <end position="23"/>
    </location>
</feature>
<gene>
    <name evidence="2" type="ORF">HM1_1879</name>
</gene>
<dbReference type="KEGG" id="hmo:HM1_1879"/>
<keyword evidence="3" id="KW-1185">Reference proteome</keyword>
<protein>
    <submittedName>
        <fullName evidence="2">Uncharacterized protein</fullName>
    </submittedName>
</protein>
<dbReference type="STRING" id="498761.HM1_1879"/>
<evidence type="ECO:0000256" key="1">
    <source>
        <dbReference type="SAM" id="MobiDB-lite"/>
    </source>
</evidence>
<organism evidence="2 3">
    <name type="scientific">Heliobacterium modesticaldum (strain ATCC 51547 / Ice1)</name>
    <dbReference type="NCBI Taxonomy" id="498761"/>
    <lineage>
        <taxon>Bacteria</taxon>
        <taxon>Bacillati</taxon>
        <taxon>Bacillota</taxon>
        <taxon>Clostridia</taxon>
        <taxon>Eubacteriales</taxon>
        <taxon>Heliobacteriaceae</taxon>
        <taxon>Heliomicrobium</taxon>
    </lineage>
</organism>
<name>B0TFC0_HELMI</name>
<dbReference type="AlphaFoldDB" id="B0TFC0"/>
<accession>B0TFC0</accession>
<dbReference type="HOGENOM" id="CLU_3310764_0_0_9"/>
<dbReference type="EMBL" id="CP000930">
    <property type="protein sequence ID" value="ABZ84437.1"/>
    <property type="molecule type" value="Genomic_DNA"/>
</dbReference>
<dbReference type="Proteomes" id="UP000008550">
    <property type="component" value="Chromosome"/>
</dbReference>